<dbReference type="InterPro" id="IPR046157">
    <property type="entry name" value="DUF6159"/>
</dbReference>
<dbReference type="Proteomes" id="UP000054729">
    <property type="component" value="Unassembled WGS sequence"/>
</dbReference>
<dbReference type="EMBL" id="LNZB01000020">
    <property type="protein sequence ID" value="KTD81767.1"/>
    <property type="molecule type" value="Genomic_DNA"/>
</dbReference>
<keyword evidence="1" id="KW-0812">Transmembrane</keyword>
<feature type="transmembrane region" description="Helical" evidence="1">
    <location>
        <begin position="142"/>
        <end position="162"/>
    </location>
</feature>
<feature type="transmembrane region" description="Helical" evidence="1">
    <location>
        <begin position="99"/>
        <end position="121"/>
    </location>
</feature>
<protein>
    <recommendedName>
        <fullName evidence="4">Transmembrane protein</fullName>
    </recommendedName>
</protein>
<name>A0A0W1AKB2_9GAMM</name>
<feature type="transmembrane region" description="Helical" evidence="1">
    <location>
        <begin position="17"/>
        <end position="36"/>
    </location>
</feature>
<dbReference type="RefSeq" id="WP_058479830.1">
    <property type="nucleotide sequence ID" value="NZ_CAAAIQ010000031.1"/>
</dbReference>
<feature type="transmembrane region" description="Helical" evidence="1">
    <location>
        <begin position="226"/>
        <end position="246"/>
    </location>
</feature>
<feature type="transmembrane region" description="Helical" evidence="1">
    <location>
        <begin position="252"/>
        <end position="270"/>
    </location>
</feature>
<evidence type="ECO:0000256" key="1">
    <source>
        <dbReference type="SAM" id="Phobius"/>
    </source>
</evidence>
<evidence type="ECO:0000313" key="2">
    <source>
        <dbReference type="EMBL" id="KTD81767.1"/>
    </source>
</evidence>
<organism evidence="2 3">
    <name type="scientific">Legionella waltersii</name>
    <dbReference type="NCBI Taxonomy" id="66969"/>
    <lineage>
        <taxon>Bacteria</taxon>
        <taxon>Pseudomonadati</taxon>
        <taxon>Pseudomonadota</taxon>
        <taxon>Gammaproteobacteria</taxon>
        <taxon>Legionellales</taxon>
        <taxon>Legionellaceae</taxon>
        <taxon>Legionella</taxon>
    </lineage>
</organism>
<dbReference type="PATRIC" id="fig|66969.6.peg.1116"/>
<reference evidence="2 3" key="1">
    <citation type="submission" date="2015-11" db="EMBL/GenBank/DDBJ databases">
        <title>Genomic analysis of 38 Legionella species identifies large and diverse effector repertoires.</title>
        <authorList>
            <person name="Burstein D."/>
            <person name="Amaro F."/>
            <person name="Zusman T."/>
            <person name="Lifshitz Z."/>
            <person name="Cohen O."/>
            <person name="Gilbert J.A."/>
            <person name="Pupko T."/>
            <person name="Shuman H.A."/>
            <person name="Segal G."/>
        </authorList>
    </citation>
    <scope>NUCLEOTIDE SEQUENCE [LARGE SCALE GENOMIC DNA]</scope>
    <source>
        <strain evidence="2 3">ATCC 51914</strain>
    </source>
</reference>
<dbReference type="Pfam" id="PF19656">
    <property type="entry name" value="DUF6159"/>
    <property type="match status" value="1"/>
</dbReference>
<keyword evidence="3" id="KW-1185">Reference proteome</keyword>
<gene>
    <name evidence="2" type="ORF">Lwal_1019</name>
</gene>
<evidence type="ECO:0000313" key="3">
    <source>
        <dbReference type="Proteomes" id="UP000054729"/>
    </source>
</evidence>
<proteinExistence type="predicted"/>
<feature type="transmembrane region" description="Helical" evidence="1">
    <location>
        <begin position="168"/>
        <end position="189"/>
    </location>
</feature>
<evidence type="ECO:0008006" key="4">
    <source>
        <dbReference type="Google" id="ProtNLM"/>
    </source>
</evidence>
<feature type="transmembrane region" description="Helical" evidence="1">
    <location>
        <begin position="57"/>
        <end position="79"/>
    </location>
</feature>
<dbReference type="OrthoDB" id="5637493at2"/>
<dbReference type="STRING" id="66969.Lwal_1019"/>
<keyword evidence="1" id="KW-1133">Transmembrane helix</keyword>
<comment type="caution">
    <text evidence="2">The sequence shown here is derived from an EMBL/GenBank/DDBJ whole genome shotgun (WGS) entry which is preliminary data.</text>
</comment>
<keyword evidence="1" id="KW-0472">Membrane</keyword>
<dbReference type="AlphaFoldDB" id="A0A0W1AKB2"/>
<sequence>MAVLFDLAYIGVRGYKYNIFFSTILCITTGEVVMYRKKVGAIILIQAAWDVLKSNKYMMIFPLLSLISVVLILCSFTQSFTQMMNFSEPTSILEYAKLWLFYFINYFIITFFNVGLTCCALRRMKNESASFKDGILEACKKVHQILGWSLFFASVALIIRIIEDKSSWVADFIMNILESAFTLASYLMIPVMVAENKNPFAALKGSAELFKKTWGNQIKGEIGMGLYFILFAAPAILLFVIGITTFGDSPSIMSIFITLGVAYLLILWVAQAALDTVYRGALYVYSKTGEVPEGFEATINRVEPSESDPIDFY</sequence>
<accession>A0A0W1AKB2</accession>